<feature type="transmembrane region" description="Helical" evidence="2">
    <location>
        <begin position="69"/>
        <end position="89"/>
    </location>
</feature>
<sequence>MGKRGSAKKKPIWRRSMLCAEELKTDTVLTKTETARAGPIVDAAAPTFPKGYEMSKVNVDILPRQSVQVPIHFVVLLTVFLLSAFLIFCRGSRAKSAGSKSSKAAHSRRSSGATSTNNVASRAVKKVTSDKGKSLDVSNDKKPIKRSISNGSNKKVI</sequence>
<accession>A0A9J7NBH4</accession>
<keyword evidence="3" id="KW-1185">Reference proteome</keyword>
<dbReference type="GeneID" id="118430692"/>
<dbReference type="Proteomes" id="UP000001554">
    <property type="component" value="Chromosome 14"/>
</dbReference>
<name>A0A9J7NBH4_BRAFL</name>
<dbReference type="RefSeq" id="XP_035697579.1">
    <property type="nucleotide sequence ID" value="XM_035841686.1"/>
</dbReference>
<evidence type="ECO:0000256" key="1">
    <source>
        <dbReference type="SAM" id="MobiDB-lite"/>
    </source>
</evidence>
<protein>
    <submittedName>
        <fullName evidence="4">Uncharacterized protein LOC118430692</fullName>
    </submittedName>
</protein>
<dbReference type="KEGG" id="bfo:118430692"/>
<dbReference type="AlphaFoldDB" id="A0A9J7NBH4"/>
<feature type="compositionally biased region" description="Low complexity" evidence="1">
    <location>
        <begin position="93"/>
        <end position="102"/>
    </location>
</feature>
<organism evidence="3 4">
    <name type="scientific">Branchiostoma floridae</name>
    <name type="common">Florida lancelet</name>
    <name type="synonym">Amphioxus</name>
    <dbReference type="NCBI Taxonomy" id="7739"/>
    <lineage>
        <taxon>Eukaryota</taxon>
        <taxon>Metazoa</taxon>
        <taxon>Chordata</taxon>
        <taxon>Cephalochordata</taxon>
        <taxon>Leptocardii</taxon>
        <taxon>Amphioxiformes</taxon>
        <taxon>Branchiostomatidae</taxon>
        <taxon>Branchiostoma</taxon>
    </lineage>
</organism>
<feature type="compositionally biased region" description="Polar residues" evidence="1">
    <location>
        <begin position="147"/>
        <end position="157"/>
    </location>
</feature>
<feature type="region of interest" description="Disordered" evidence="1">
    <location>
        <begin position="93"/>
        <end position="157"/>
    </location>
</feature>
<keyword evidence="2" id="KW-0472">Membrane</keyword>
<reference evidence="4" key="2">
    <citation type="submission" date="2025-08" db="UniProtKB">
        <authorList>
            <consortium name="RefSeq"/>
        </authorList>
    </citation>
    <scope>IDENTIFICATION</scope>
    <source>
        <strain evidence="4">S238N-H82</strain>
        <tissue evidence="4">Testes</tissue>
    </source>
</reference>
<keyword evidence="2" id="KW-0812">Transmembrane</keyword>
<feature type="compositionally biased region" description="Basic and acidic residues" evidence="1">
    <location>
        <begin position="127"/>
        <end position="142"/>
    </location>
</feature>
<proteinExistence type="predicted"/>
<keyword evidence="2" id="KW-1133">Transmembrane helix</keyword>
<evidence type="ECO:0000313" key="3">
    <source>
        <dbReference type="Proteomes" id="UP000001554"/>
    </source>
</evidence>
<dbReference type="OrthoDB" id="10426694at2759"/>
<evidence type="ECO:0000313" key="4">
    <source>
        <dbReference type="RefSeq" id="XP_035697579.1"/>
    </source>
</evidence>
<dbReference type="OMA" id="EISKVNM"/>
<gene>
    <name evidence="4" type="primary">LOC118430692</name>
</gene>
<evidence type="ECO:0000256" key="2">
    <source>
        <dbReference type="SAM" id="Phobius"/>
    </source>
</evidence>
<reference evidence="3" key="1">
    <citation type="journal article" date="2020" name="Nat. Ecol. Evol.">
        <title>Deeply conserved synteny resolves early events in vertebrate evolution.</title>
        <authorList>
            <person name="Simakov O."/>
            <person name="Marletaz F."/>
            <person name="Yue J.X."/>
            <person name="O'Connell B."/>
            <person name="Jenkins J."/>
            <person name="Brandt A."/>
            <person name="Calef R."/>
            <person name="Tung C.H."/>
            <person name="Huang T.K."/>
            <person name="Schmutz J."/>
            <person name="Satoh N."/>
            <person name="Yu J.K."/>
            <person name="Putnam N.H."/>
            <person name="Green R.E."/>
            <person name="Rokhsar D.S."/>
        </authorList>
    </citation>
    <scope>NUCLEOTIDE SEQUENCE [LARGE SCALE GENOMIC DNA]</scope>
    <source>
        <strain evidence="3">S238N-H82</strain>
    </source>
</reference>